<dbReference type="InterPro" id="IPR000601">
    <property type="entry name" value="PKD_dom"/>
</dbReference>
<dbReference type="AlphaFoldDB" id="A0A0F3GTK4"/>
<dbReference type="Gene3D" id="2.130.10.130">
    <property type="entry name" value="Integrin alpha, N-terminal"/>
    <property type="match status" value="1"/>
</dbReference>
<dbReference type="Proteomes" id="UP000033423">
    <property type="component" value="Unassembled WGS sequence"/>
</dbReference>
<evidence type="ECO:0000256" key="1">
    <source>
        <dbReference type="ARBA" id="ARBA00022729"/>
    </source>
</evidence>
<dbReference type="SUPFAM" id="SSF69318">
    <property type="entry name" value="Integrin alpha N-terminal domain"/>
    <property type="match status" value="1"/>
</dbReference>
<comment type="caution">
    <text evidence="4">The sequence shown here is derived from an EMBL/GenBank/DDBJ whole genome shotgun (WGS) entry which is preliminary data.</text>
</comment>
<evidence type="ECO:0000256" key="2">
    <source>
        <dbReference type="SAM" id="MobiDB-lite"/>
    </source>
</evidence>
<dbReference type="Pfam" id="PF18911">
    <property type="entry name" value="PKD_4"/>
    <property type="match status" value="1"/>
</dbReference>
<dbReference type="Gene3D" id="2.60.40.10">
    <property type="entry name" value="Immunoglobulins"/>
    <property type="match status" value="2"/>
</dbReference>
<evidence type="ECO:0000313" key="4">
    <source>
        <dbReference type="EMBL" id="KJU85280.1"/>
    </source>
</evidence>
<dbReference type="PANTHER" id="PTHR46580">
    <property type="entry name" value="SENSOR KINASE-RELATED"/>
    <property type="match status" value="1"/>
</dbReference>
<keyword evidence="5" id="KW-1185">Reference proteome</keyword>
<dbReference type="PROSITE" id="PS50093">
    <property type="entry name" value="PKD"/>
    <property type="match status" value="1"/>
</dbReference>
<name>A0A0F3GTK4_9BACT</name>
<dbReference type="PATRIC" id="fig|29290.4.peg.3353"/>
<sequence>MSTTKDAIRDTAPTTTLSFYLTGGVQPYMTDPQKRTEGLNFTTNQVEENIPDATLNLGDGSSSIFINNPINGTYTVDLKGNAGLFTVNTTSFNLANGLGTNITKKGFYRSPCSQAGGIFNLWLTLDTNANVLTITSKVAPPTDVKTQNNGGKALLTWTPSATASVTGYNIYGKTFEQEDFTLLASADKGTTSFDTGNDWASSDTATVWFYVVTAFDTDGTESLWDTSAANITALKADFNASNTTVAVNTPVTFSDLSTGNITSWQWDFENDGTMDSTSQNPTHTYTTPGTYSVNLYVKDSDGKTDYASKGAYITVNATTPPTPTPTPTPMPSSHHTLGNKVDLNGDGKTDVIWRNTSNGDIAAWLMDGTTISSGNYLAKGIPNNWRMVATGDLNGDGKTDVVWQNTTTGDVAAWLMNGTTISSGAYLAMGIPSDWQMVAIGDLNGDGKSDIVWQNSNNGDVAAWLMNGTTIASGNYLSRGIPNNWKIVAMGDLNGDGKSDVVWQNTTNGDIAAWLMNGMTISSGNYLAKGIPNNWQIMAIGDLNGDKKSDVVWQNTTTGDVAAWLMDGTTISGGNYLSKGIPNNWQIQ</sequence>
<feature type="compositionally biased region" description="Pro residues" evidence="2">
    <location>
        <begin position="320"/>
        <end position="330"/>
    </location>
</feature>
<organism evidence="4 5">
    <name type="scientific">Candidatus Magnetobacterium bavaricum</name>
    <dbReference type="NCBI Taxonomy" id="29290"/>
    <lineage>
        <taxon>Bacteria</taxon>
        <taxon>Pseudomonadati</taxon>
        <taxon>Nitrospirota</taxon>
        <taxon>Thermodesulfovibrionia</taxon>
        <taxon>Thermodesulfovibrionales</taxon>
        <taxon>Candidatus Magnetobacteriaceae</taxon>
        <taxon>Candidatus Magnetobacterium</taxon>
    </lineage>
</organism>
<evidence type="ECO:0000313" key="5">
    <source>
        <dbReference type="Proteomes" id="UP000033423"/>
    </source>
</evidence>
<feature type="domain" description="PKD" evidence="3">
    <location>
        <begin position="234"/>
        <end position="320"/>
    </location>
</feature>
<keyword evidence="1" id="KW-0732">Signal</keyword>
<reference evidence="4 5" key="1">
    <citation type="submission" date="2015-02" db="EMBL/GenBank/DDBJ databases">
        <title>Single-cell genomics of uncultivated deep-branching MTB reveals a conserved set of magnetosome genes.</title>
        <authorList>
            <person name="Kolinko S."/>
            <person name="Richter M."/>
            <person name="Glockner F.O."/>
            <person name="Brachmann A."/>
            <person name="Schuler D."/>
        </authorList>
    </citation>
    <scope>NUCLEOTIDE SEQUENCE [LARGE SCALE GENOMIC DNA]</scope>
    <source>
        <strain evidence="4">TM-1</strain>
    </source>
</reference>
<dbReference type="InterPro" id="IPR028994">
    <property type="entry name" value="Integrin_alpha_N"/>
</dbReference>
<dbReference type="PANTHER" id="PTHR46580:SF2">
    <property type="entry name" value="MAM DOMAIN-CONTAINING PROTEIN"/>
    <property type="match status" value="1"/>
</dbReference>
<dbReference type="EMBL" id="LACI01001094">
    <property type="protein sequence ID" value="KJU85280.1"/>
    <property type="molecule type" value="Genomic_DNA"/>
</dbReference>
<protein>
    <submittedName>
        <fullName evidence="4">PKD domain protein</fullName>
    </submittedName>
</protein>
<dbReference type="CDD" id="cd00146">
    <property type="entry name" value="PKD"/>
    <property type="match status" value="1"/>
</dbReference>
<dbReference type="SMART" id="SM00089">
    <property type="entry name" value="PKD"/>
    <property type="match status" value="1"/>
</dbReference>
<dbReference type="InterPro" id="IPR022409">
    <property type="entry name" value="PKD/Chitinase_dom"/>
</dbReference>
<feature type="region of interest" description="Disordered" evidence="2">
    <location>
        <begin position="317"/>
        <end position="341"/>
    </location>
</feature>
<evidence type="ECO:0000259" key="3">
    <source>
        <dbReference type="PROSITE" id="PS50093"/>
    </source>
</evidence>
<accession>A0A0F3GTK4</accession>
<dbReference type="Pfam" id="PF13517">
    <property type="entry name" value="FG-GAP_3"/>
    <property type="match status" value="2"/>
</dbReference>
<dbReference type="FunFam" id="2.60.40.10:FF:000270">
    <property type="entry name" value="Cell surface protein"/>
    <property type="match status" value="1"/>
</dbReference>
<gene>
    <name evidence="4" type="ORF">MBAV_002527</name>
</gene>
<proteinExistence type="predicted"/>
<dbReference type="InterPro" id="IPR013783">
    <property type="entry name" value="Ig-like_fold"/>
</dbReference>
<dbReference type="InterPro" id="IPR013517">
    <property type="entry name" value="FG-GAP"/>
</dbReference>